<dbReference type="Gene3D" id="1.10.3210.10">
    <property type="entry name" value="Hypothetical protein af1432"/>
    <property type="match status" value="1"/>
</dbReference>
<evidence type="ECO:0000259" key="10">
    <source>
        <dbReference type="SMART" id="SM00471"/>
    </source>
</evidence>
<evidence type="ECO:0000256" key="4">
    <source>
        <dbReference type="ARBA" id="ARBA00022741"/>
    </source>
</evidence>
<dbReference type="AlphaFoldDB" id="A0A4R1BMV7"/>
<sequence>MTDQQLSILAAAQEYVTNLFRQKVDPKFVFHNLGHTQQVVAAAHELASHHTLSDEDEFVLFLSAWFHDTGFASGKAEEHEKESTAIATAFLTEKGVEEPIIQRVSSCIQATRMPQSPLSIVEKILCDADLYHLGGPDFKKMNAQLRAEQEAYLGRELPKKEWRQRNIEFLETHQYFTEWAQEHREPRKQVWLREMRKKQGDKEVKHTPTIDVSPYAFDPELPAGGDKEKKDSRESAAARSEKERERTVQTMFRLTAENHIHLSSQADSKAHIMISVNSIIISIMFSVLLGRLEYYPHLAIPTLLLAAVCVTTIVYSVLATRPSINSGLFTEDDIRNRRTNLLFFGNFHKMELEKYNWAMNQLINDGDYMYSSLIKDNYFLGLVLAKKYRYLRISYTIFMFGLVAAVIAFIASYFLAGQ</sequence>
<keyword evidence="7 9" id="KW-0472">Membrane</keyword>
<dbReference type="GO" id="GO:0051607">
    <property type="term" value="P:defense response to virus"/>
    <property type="evidence" value="ECO:0007669"/>
    <property type="project" value="UniProtKB-KW"/>
</dbReference>
<evidence type="ECO:0000256" key="6">
    <source>
        <dbReference type="ARBA" id="ARBA00023118"/>
    </source>
</evidence>
<dbReference type="Proteomes" id="UP000295334">
    <property type="component" value="Unassembled WGS sequence"/>
</dbReference>
<evidence type="ECO:0000256" key="1">
    <source>
        <dbReference type="ARBA" id="ARBA00004236"/>
    </source>
</evidence>
<dbReference type="InterPro" id="IPR003607">
    <property type="entry name" value="HD/PDEase_dom"/>
</dbReference>
<keyword evidence="5 9" id="KW-1133">Transmembrane helix</keyword>
<reference evidence="11 12" key="1">
    <citation type="submission" date="2019-03" db="EMBL/GenBank/DDBJ databases">
        <authorList>
            <person name="Kim M.K.M."/>
        </authorList>
    </citation>
    <scope>NUCLEOTIDE SEQUENCE [LARGE SCALE GENOMIC DNA]</scope>
    <source>
        <strain evidence="11 12">17J68-12</strain>
    </source>
</reference>
<dbReference type="SMART" id="SM00471">
    <property type="entry name" value="HDc"/>
    <property type="match status" value="1"/>
</dbReference>
<keyword evidence="2" id="KW-1003">Cell membrane</keyword>
<feature type="compositionally biased region" description="Basic and acidic residues" evidence="8">
    <location>
        <begin position="225"/>
        <end position="245"/>
    </location>
</feature>
<dbReference type="GO" id="GO:0005886">
    <property type="term" value="C:plasma membrane"/>
    <property type="evidence" value="ECO:0007669"/>
    <property type="project" value="UniProtKB-SubCell"/>
</dbReference>
<dbReference type="OrthoDB" id="5728337at2"/>
<dbReference type="SUPFAM" id="SSF109604">
    <property type="entry name" value="HD-domain/PDEase-like"/>
    <property type="match status" value="1"/>
</dbReference>
<evidence type="ECO:0000256" key="9">
    <source>
        <dbReference type="SAM" id="Phobius"/>
    </source>
</evidence>
<keyword evidence="11" id="KW-0378">Hydrolase</keyword>
<dbReference type="EMBL" id="SJZI01000003">
    <property type="protein sequence ID" value="TCJ18745.1"/>
    <property type="molecule type" value="Genomic_DNA"/>
</dbReference>
<evidence type="ECO:0000256" key="5">
    <source>
        <dbReference type="ARBA" id="ARBA00022989"/>
    </source>
</evidence>
<feature type="domain" description="HD/PDEase" evidence="10">
    <location>
        <begin position="28"/>
        <end position="143"/>
    </location>
</feature>
<evidence type="ECO:0000313" key="11">
    <source>
        <dbReference type="EMBL" id="TCJ18745.1"/>
    </source>
</evidence>
<feature type="transmembrane region" description="Helical" evidence="9">
    <location>
        <begin position="272"/>
        <end position="292"/>
    </location>
</feature>
<feature type="compositionally biased region" description="Basic and acidic residues" evidence="8">
    <location>
        <begin position="197"/>
        <end position="208"/>
    </location>
</feature>
<proteinExistence type="predicted"/>
<evidence type="ECO:0000256" key="8">
    <source>
        <dbReference type="SAM" id="MobiDB-lite"/>
    </source>
</evidence>
<accession>A0A4R1BMV7</accession>
<name>A0A4R1BMV7_9BACT</name>
<dbReference type="GO" id="GO:0016787">
    <property type="term" value="F:hydrolase activity"/>
    <property type="evidence" value="ECO:0007669"/>
    <property type="project" value="UniProtKB-KW"/>
</dbReference>
<keyword evidence="6" id="KW-0051">Antiviral defense</keyword>
<dbReference type="InterPro" id="IPR043760">
    <property type="entry name" value="PycTM_dom"/>
</dbReference>
<evidence type="ECO:0000256" key="7">
    <source>
        <dbReference type="ARBA" id="ARBA00023136"/>
    </source>
</evidence>
<dbReference type="RefSeq" id="WP_131446711.1">
    <property type="nucleotide sequence ID" value="NZ_SJZI01000003.1"/>
</dbReference>
<dbReference type="Pfam" id="PF18967">
    <property type="entry name" value="PycTM"/>
    <property type="match status" value="1"/>
</dbReference>
<comment type="subcellular location">
    <subcellularLocation>
        <location evidence="1">Cell membrane</location>
    </subcellularLocation>
</comment>
<gene>
    <name evidence="11" type="ORF">EPD60_03015</name>
</gene>
<evidence type="ECO:0000256" key="3">
    <source>
        <dbReference type="ARBA" id="ARBA00022692"/>
    </source>
</evidence>
<keyword evidence="12" id="KW-1185">Reference proteome</keyword>
<evidence type="ECO:0000313" key="12">
    <source>
        <dbReference type="Proteomes" id="UP000295334"/>
    </source>
</evidence>
<dbReference type="GO" id="GO:0000166">
    <property type="term" value="F:nucleotide binding"/>
    <property type="evidence" value="ECO:0007669"/>
    <property type="project" value="UniProtKB-KW"/>
</dbReference>
<feature type="transmembrane region" description="Helical" evidence="9">
    <location>
        <begin position="395"/>
        <end position="416"/>
    </location>
</feature>
<feature type="transmembrane region" description="Helical" evidence="9">
    <location>
        <begin position="298"/>
        <end position="318"/>
    </location>
</feature>
<feature type="region of interest" description="Disordered" evidence="8">
    <location>
        <begin position="197"/>
        <end position="245"/>
    </location>
</feature>
<organism evidence="11 12">
    <name type="scientific">Flaviaesturariibacter flavus</name>
    <dbReference type="NCBI Taxonomy" id="2502780"/>
    <lineage>
        <taxon>Bacteria</taxon>
        <taxon>Pseudomonadati</taxon>
        <taxon>Bacteroidota</taxon>
        <taxon>Chitinophagia</taxon>
        <taxon>Chitinophagales</taxon>
        <taxon>Chitinophagaceae</taxon>
        <taxon>Flaviaestuariibacter</taxon>
    </lineage>
</organism>
<protein>
    <submittedName>
        <fullName evidence="11">Phosphohydrolase</fullName>
    </submittedName>
</protein>
<dbReference type="CDD" id="cd00077">
    <property type="entry name" value="HDc"/>
    <property type="match status" value="1"/>
</dbReference>
<keyword evidence="3 9" id="KW-0812">Transmembrane</keyword>
<comment type="caution">
    <text evidence="11">The sequence shown here is derived from an EMBL/GenBank/DDBJ whole genome shotgun (WGS) entry which is preliminary data.</text>
</comment>
<evidence type="ECO:0000256" key="2">
    <source>
        <dbReference type="ARBA" id="ARBA00022475"/>
    </source>
</evidence>
<keyword evidence="4" id="KW-0547">Nucleotide-binding</keyword>